<feature type="chain" id="PRO_5002259075" evidence="1">
    <location>
        <begin position="22"/>
        <end position="349"/>
    </location>
</feature>
<dbReference type="PROSITE" id="PS00283">
    <property type="entry name" value="SOYBEAN_KUNITZ"/>
    <property type="match status" value="1"/>
</dbReference>
<evidence type="ECO:0000256" key="1">
    <source>
        <dbReference type="SAM" id="SignalP"/>
    </source>
</evidence>
<dbReference type="MEROPS" id="I03.031"/>
<dbReference type="Gramene" id="Bo6g087900.1">
    <property type="protein sequence ID" value="Bo6g087900.1"/>
    <property type="gene ID" value="Bo6g087900"/>
</dbReference>
<dbReference type="HOGENOM" id="CLU_795358_0_0_1"/>
<dbReference type="InterPro" id="IPR002160">
    <property type="entry name" value="Prot_inh_Kunz-lg"/>
</dbReference>
<accession>A0A0D3CWX7</accession>
<keyword evidence="1" id="KW-0732">Signal</keyword>
<dbReference type="InterPro" id="IPR056368">
    <property type="entry name" value="KTI1"/>
</dbReference>
<evidence type="ECO:0000313" key="2">
    <source>
        <dbReference type="EnsemblPlants" id="Bo6g087900.1"/>
    </source>
</evidence>
<dbReference type="EnsemblPlants" id="Bo6g087900.1">
    <property type="protein sequence ID" value="Bo6g087900.1"/>
    <property type="gene ID" value="Bo6g087900"/>
</dbReference>
<name>A0A0D3CWX7_BRAOL</name>
<dbReference type="Proteomes" id="UP000032141">
    <property type="component" value="Chromosome C6"/>
</dbReference>
<dbReference type="Pfam" id="PF00197">
    <property type="entry name" value="Kunitz_legume"/>
    <property type="match status" value="2"/>
</dbReference>
<dbReference type="OMA" id="CNYCKPV"/>
<dbReference type="SUPFAM" id="SSF50386">
    <property type="entry name" value="STI-like"/>
    <property type="match status" value="2"/>
</dbReference>
<evidence type="ECO:0000313" key="3">
    <source>
        <dbReference type="Proteomes" id="UP000032141"/>
    </source>
</evidence>
<dbReference type="CDD" id="cd00178">
    <property type="entry name" value="beta-trefoil_STI"/>
    <property type="match status" value="1"/>
</dbReference>
<reference evidence="2 3" key="1">
    <citation type="journal article" date="2014" name="Genome Biol.">
        <title>Transcriptome and methylome profiling reveals relics of genome dominance in the mesopolyploid Brassica oleracea.</title>
        <authorList>
            <person name="Parkin I.A."/>
            <person name="Koh C."/>
            <person name="Tang H."/>
            <person name="Robinson S.J."/>
            <person name="Kagale S."/>
            <person name="Clarke W.E."/>
            <person name="Town C.D."/>
            <person name="Nixon J."/>
            <person name="Krishnakumar V."/>
            <person name="Bidwell S.L."/>
            <person name="Denoeud F."/>
            <person name="Belcram H."/>
            <person name="Links M.G."/>
            <person name="Just J."/>
            <person name="Clarke C."/>
            <person name="Bender T."/>
            <person name="Huebert T."/>
            <person name="Mason A.S."/>
            <person name="Pires J.C."/>
            <person name="Barker G."/>
            <person name="Moore J."/>
            <person name="Walley P.G."/>
            <person name="Manoli S."/>
            <person name="Batley J."/>
            <person name="Edwards D."/>
            <person name="Nelson M.N."/>
            <person name="Wang X."/>
            <person name="Paterson A.H."/>
            <person name="King G."/>
            <person name="Bancroft I."/>
            <person name="Chalhoub B."/>
            <person name="Sharpe A.G."/>
        </authorList>
    </citation>
    <scope>NUCLEOTIDE SEQUENCE</scope>
    <source>
        <strain evidence="2 3">cv. TO1000</strain>
    </source>
</reference>
<organism evidence="2 3">
    <name type="scientific">Brassica oleracea var. oleracea</name>
    <dbReference type="NCBI Taxonomy" id="109376"/>
    <lineage>
        <taxon>Eukaryota</taxon>
        <taxon>Viridiplantae</taxon>
        <taxon>Streptophyta</taxon>
        <taxon>Embryophyta</taxon>
        <taxon>Tracheophyta</taxon>
        <taxon>Spermatophyta</taxon>
        <taxon>Magnoliopsida</taxon>
        <taxon>eudicotyledons</taxon>
        <taxon>Gunneridae</taxon>
        <taxon>Pentapetalae</taxon>
        <taxon>rosids</taxon>
        <taxon>malvids</taxon>
        <taxon>Brassicales</taxon>
        <taxon>Brassicaceae</taxon>
        <taxon>Brassiceae</taxon>
        <taxon>Brassica</taxon>
    </lineage>
</organism>
<reference evidence="2" key="2">
    <citation type="submission" date="2015-03" db="UniProtKB">
        <authorList>
            <consortium name="EnsemblPlants"/>
        </authorList>
    </citation>
    <scope>IDENTIFICATION</scope>
</reference>
<sequence>MNPTFYFVLASTLVLVTNTYGAVLDTDGDIIFRGSYYVLPVVRGRGGGLTLGGRGGELCPYDIVQESSELDEGIPVKFSNWRPRVAFVPESQDLNIKTDVEATICFQSTYWRVGEFDEERQQYFVVAGLQDDSPNSFFQIEKSGDDAYKFVFCPRTGDSGRQCRNVGIFVDEIGVRRLALRSEPFLVMFKKANVTEISSETMGEVESYVDIVQESSEVDEGIPVKFSNWRPRVAFVPDSQDLNIEMDVEVTICIQSTYWRVGEFDEERKEYFVVAGRQDSPKSFFQIEKSGDDYKFVFCPPACDSGRPRCRNVGIFVDEIGVRRLALSSEPFLVMFKKANVTEISSKTM</sequence>
<dbReference type="AlphaFoldDB" id="A0A0D3CWX7"/>
<dbReference type="InterPro" id="IPR011065">
    <property type="entry name" value="Kunitz_inhibitor_STI-like_sf"/>
</dbReference>
<dbReference type="PANTHER" id="PTHR33107:SF12">
    <property type="entry name" value="KUNITZ TRYPSIN INHIBITOR 4"/>
    <property type="match status" value="1"/>
</dbReference>
<dbReference type="GO" id="GO:0004866">
    <property type="term" value="F:endopeptidase inhibitor activity"/>
    <property type="evidence" value="ECO:0007669"/>
    <property type="project" value="InterPro"/>
</dbReference>
<dbReference type="PRINTS" id="PR00291">
    <property type="entry name" value="KUNITZINHBTR"/>
</dbReference>
<dbReference type="Gene3D" id="2.80.10.50">
    <property type="match status" value="2"/>
</dbReference>
<keyword evidence="3" id="KW-1185">Reference proteome</keyword>
<dbReference type="STRING" id="109376.A0A0D3CWX7"/>
<dbReference type="PANTHER" id="PTHR33107">
    <property type="entry name" value="KUNITZ TRYPSIN INHIBITOR 2"/>
    <property type="match status" value="1"/>
</dbReference>
<dbReference type="SMART" id="SM00452">
    <property type="entry name" value="STI"/>
    <property type="match status" value="2"/>
</dbReference>
<protein>
    <submittedName>
        <fullName evidence="2">Uncharacterized protein</fullName>
    </submittedName>
</protein>
<feature type="signal peptide" evidence="1">
    <location>
        <begin position="1"/>
        <end position="21"/>
    </location>
</feature>
<proteinExistence type="predicted"/>